<keyword evidence="1" id="KW-1133">Transmembrane helix</keyword>
<feature type="transmembrane region" description="Helical" evidence="1">
    <location>
        <begin position="56"/>
        <end position="75"/>
    </location>
</feature>
<comment type="caution">
    <text evidence="2">The sequence shown here is derived from an EMBL/GenBank/DDBJ whole genome shotgun (WGS) entry which is preliminary data.</text>
</comment>
<reference evidence="2 3" key="1">
    <citation type="submission" date="2015-01" db="EMBL/GenBank/DDBJ databases">
        <title>Draft genome sequences of the supercritical CO2 tolerant bacteria Bacillus subterraneus MITOT1 and Bacillus cereus MIT0214.</title>
        <authorList>
            <person name="Peet K.C."/>
            <person name="Thompson J.R."/>
        </authorList>
    </citation>
    <scope>NUCLEOTIDE SEQUENCE [LARGE SCALE GENOMIC DNA]</scope>
    <source>
        <strain evidence="2 3">MITOT1</strain>
    </source>
</reference>
<feature type="transmembrane region" description="Helical" evidence="1">
    <location>
        <begin position="20"/>
        <end position="36"/>
    </location>
</feature>
<name>A0A0D6Z8S3_9BACI</name>
<dbReference type="EMBL" id="JXIQ01000087">
    <property type="protein sequence ID" value="KIY21947.1"/>
    <property type="molecule type" value="Genomic_DNA"/>
</dbReference>
<keyword evidence="3" id="KW-1185">Reference proteome</keyword>
<evidence type="ECO:0000256" key="1">
    <source>
        <dbReference type="SAM" id="Phobius"/>
    </source>
</evidence>
<dbReference type="AlphaFoldDB" id="A0A0D6Z8S3"/>
<keyword evidence="1" id="KW-0472">Membrane</keyword>
<proteinExistence type="predicted"/>
<sequence>MIRLQKIKMIFIRAIRSPVLLILLSESIVLGLLYKYGFRITYGPDLEASWDAISAIGQWAGVFVGFLIPIAAVYLQSKLDKSREDIGESNTALLEEFESFKNEYEDKLKRLSSHFDGQGNLVIDGGKFEEHKKEKRSIEELKNEAHKFVNISMVTKTKRVADHLGITPEEAFDILEELLRHDGLISAGGIVRKDNMDTLVWTKKS</sequence>
<keyword evidence="1" id="KW-0812">Transmembrane</keyword>
<dbReference type="OrthoDB" id="2088441at2"/>
<evidence type="ECO:0000313" key="2">
    <source>
        <dbReference type="EMBL" id="KIY21947.1"/>
    </source>
</evidence>
<evidence type="ECO:0000313" key="3">
    <source>
        <dbReference type="Proteomes" id="UP000032512"/>
    </source>
</evidence>
<protein>
    <submittedName>
        <fullName evidence="2">Uncharacterized protein</fullName>
    </submittedName>
</protein>
<dbReference type="RefSeq" id="WP_044393804.1">
    <property type="nucleotide sequence ID" value="NZ_JXIQ01000087.1"/>
</dbReference>
<organism evidence="2 3">
    <name type="scientific">Mesobacillus subterraneus</name>
    <dbReference type="NCBI Taxonomy" id="285983"/>
    <lineage>
        <taxon>Bacteria</taxon>
        <taxon>Bacillati</taxon>
        <taxon>Bacillota</taxon>
        <taxon>Bacilli</taxon>
        <taxon>Bacillales</taxon>
        <taxon>Bacillaceae</taxon>
        <taxon>Mesobacillus</taxon>
    </lineage>
</organism>
<dbReference type="Proteomes" id="UP000032512">
    <property type="component" value="Unassembled WGS sequence"/>
</dbReference>
<accession>A0A0D6Z8S3</accession>
<dbReference type="PATRIC" id="fig|285983.3.peg.876"/>
<gene>
    <name evidence="2" type="ORF">UB32_11120</name>
</gene>